<dbReference type="PROSITE" id="PS50082">
    <property type="entry name" value="WD_REPEATS_2"/>
    <property type="match status" value="1"/>
</dbReference>
<dbReference type="GeneID" id="11498575"/>
<dbReference type="OMA" id="SIWDYSK"/>
<feature type="compositionally biased region" description="Acidic residues" evidence="4">
    <location>
        <begin position="1"/>
        <end position="20"/>
    </location>
</feature>
<evidence type="ECO:0000256" key="1">
    <source>
        <dbReference type="ARBA" id="ARBA00022574"/>
    </source>
</evidence>
<dbReference type="Proteomes" id="UP000000689">
    <property type="component" value="Chromosome 2"/>
</dbReference>
<feature type="repeat" description="WD" evidence="3">
    <location>
        <begin position="80"/>
        <end position="111"/>
    </location>
</feature>
<feature type="compositionally biased region" description="Basic and acidic residues" evidence="4">
    <location>
        <begin position="44"/>
        <end position="53"/>
    </location>
</feature>
<dbReference type="EMBL" id="HE580268">
    <property type="protein sequence ID" value="CCD23205.1"/>
    <property type="molecule type" value="Genomic_DNA"/>
</dbReference>
<dbReference type="eggNOG" id="KOG0296">
    <property type="taxonomic scope" value="Eukaryota"/>
</dbReference>
<dbReference type="InterPro" id="IPR001680">
    <property type="entry name" value="WD40_rpt"/>
</dbReference>
<dbReference type="GO" id="GO:0051082">
    <property type="term" value="F:unfolded protein binding"/>
    <property type="evidence" value="ECO:0007669"/>
    <property type="project" value="EnsemblFungi"/>
</dbReference>
<dbReference type="InterPro" id="IPR036322">
    <property type="entry name" value="WD40_repeat_dom_sf"/>
</dbReference>
<dbReference type="FunFam" id="2.130.10.10:FF:000630">
    <property type="entry name" value="Ribosome assembly protein SQT1"/>
    <property type="match status" value="1"/>
</dbReference>
<evidence type="ECO:0000313" key="6">
    <source>
        <dbReference type="Proteomes" id="UP000000689"/>
    </source>
</evidence>
<name>G0W5Z4_NAUDC</name>
<evidence type="ECO:0000256" key="3">
    <source>
        <dbReference type="PROSITE-ProRule" id="PRU00221"/>
    </source>
</evidence>
<dbReference type="RefSeq" id="XP_003668448.1">
    <property type="nucleotide sequence ID" value="XM_003668400.1"/>
</dbReference>
<keyword evidence="6" id="KW-1185">Reference proteome</keyword>
<evidence type="ECO:0000313" key="5">
    <source>
        <dbReference type="EMBL" id="CCD23205.1"/>
    </source>
</evidence>
<dbReference type="OrthoDB" id="10261640at2759"/>
<dbReference type="GO" id="GO:0000027">
    <property type="term" value="P:ribosomal large subunit assembly"/>
    <property type="evidence" value="ECO:0007669"/>
    <property type="project" value="EnsemblFungi"/>
</dbReference>
<dbReference type="PANTHER" id="PTHR19857:SF8">
    <property type="entry name" value="ANGIO-ASSOCIATED MIGRATORY CELL PROTEIN"/>
    <property type="match status" value="1"/>
</dbReference>
<gene>
    <name evidence="5" type="primary">NDAI0B01710</name>
    <name evidence="5" type="ordered locus">NDAI_0B01710</name>
</gene>
<protein>
    <submittedName>
        <fullName evidence="5">Uncharacterized protein</fullName>
    </submittedName>
</protein>
<dbReference type="Gene3D" id="2.130.10.10">
    <property type="entry name" value="YVTN repeat-like/Quinoprotein amine dehydrogenase"/>
    <property type="match status" value="1"/>
</dbReference>
<dbReference type="InterPro" id="IPR015943">
    <property type="entry name" value="WD40/YVTN_repeat-like_dom_sf"/>
</dbReference>
<dbReference type="PANTHER" id="PTHR19857">
    <property type="entry name" value="MITOCHONDRIAL DIVISION PROTEIN 1-RELATED"/>
    <property type="match status" value="1"/>
</dbReference>
<dbReference type="STRING" id="1071378.G0W5Z4"/>
<keyword evidence="1 3" id="KW-0853">WD repeat</keyword>
<accession>G0W5Z4</accession>
<sequence>MSQEEIEPQEEFITNEDVDQEIVLTNDGTDLPLPEEEEEEEEVTEQHTEHDGDIAMGEAEGQNGEDIIEIDMSNNSVSYFDKHTDSVFTISHHPTLPLICTGGGDNVAHLWTSHSHPPKFAGTLQGHTESVIASGFTMDGKFLITGDMNGKILLHKSNKSGSQWKQVSQLQEVDEVVWLKCHPTVPGIFAFGAADGSVWCYQINDNGSDDVSLEQLMSGFAHQQDCTMGEFINLDKAANGESLELISCSLDSSIVGWNCFTGQQLFKITPAELKGLQAPWVSLSLAPSSLTNGNSGIIAAGANNGVLAIINCNNNGAILQLSTVIELKPEQEELDASIESIAWSQNFPLMALGLVSGEILLYDTTTWRVRHKFVLDDSITKLIFDNNDLFASCINGKVYQYDSKTGQEKFVCTGHNMGVLDFVLIKPQQNSTTGLRRLVTAGDEGVSLVFEVPN</sequence>
<proteinExistence type="predicted"/>
<dbReference type="HOGENOM" id="CLU_000288_57_9_1"/>
<organism evidence="5 6">
    <name type="scientific">Naumovozyma dairenensis (strain ATCC 10597 / BCRC 20456 / CBS 421 / NBRC 0211 / NRRL Y-12639)</name>
    <name type="common">Saccharomyces dairenensis</name>
    <dbReference type="NCBI Taxonomy" id="1071378"/>
    <lineage>
        <taxon>Eukaryota</taxon>
        <taxon>Fungi</taxon>
        <taxon>Dikarya</taxon>
        <taxon>Ascomycota</taxon>
        <taxon>Saccharomycotina</taxon>
        <taxon>Saccharomycetes</taxon>
        <taxon>Saccharomycetales</taxon>
        <taxon>Saccharomycetaceae</taxon>
        <taxon>Naumovozyma</taxon>
    </lineage>
</organism>
<feature type="compositionally biased region" description="Acidic residues" evidence="4">
    <location>
        <begin position="33"/>
        <end position="43"/>
    </location>
</feature>
<keyword evidence="2" id="KW-0677">Repeat</keyword>
<feature type="region of interest" description="Disordered" evidence="4">
    <location>
        <begin position="1"/>
        <end position="57"/>
    </location>
</feature>
<dbReference type="InterPro" id="IPR051179">
    <property type="entry name" value="WD_repeat_multifunction"/>
</dbReference>
<dbReference type="SMART" id="SM00320">
    <property type="entry name" value="WD40"/>
    <property type="match status" value="8"/>
</dbReference>
<dbReference type="GO" id="GO:0005829">
    <property type="term" value="C:cytosol"/>
    <property type="evidence" value="ECO:0007669"/>
    <property type="project" value="EnsemblFungi"/>
</dbReference>
<dbReference type="Pfam" id="PF00400">
    <property type="entry name" value="WD40"/>
    <property type="match status" value="2"/>
</dbReference>
<dbReference type="KEGG" id="ndi:NDAI_0B01710"/>
<reference evidence="5 6" key="1">
    <citation type="journal article" date="2011" name="Proc. Natl. Acad. Sci. U.S.A.">
        <title>Evolutionary erosion of yeast sex chromosomes by mating-type switching accidents.</title>
        <authorList>
            <person name="Gordon J.L."/>
            <person name="Armisen D."/>
            <person name="Proux-Wera E."/>
            <person name="Oheigeartaigh S.S."/>
            <person name="Byrne K.P."/>
            <person name="Wolfe K.H."/>
        </authorList>
    </citation>
    <scope>NUCLEOTIDE SEQUENCE [LARGE SCALE GENOMIC DNA]</scope>
    <source>
        <strain evidence="6">ATCC 10597 / BCRC 20456 / CBS 421 / NBRC 0211 / NRRL Y-12639</strain>
    </source>
</reference>
<dbReference type="SUPFAM" id="SSF50978">
    <property type="entry name" value="WD40 repeat-like"/>
    <property type="match status" value="1"/>
</dbReference>
<dbReference type="AlphaFoldDB" id="G0W5Z4"/>
<evidence type="ECO:0000256" key="4">
    <source>
        <dbReference type="SAM" id="MobiDB-lite"/>
    </source>
</evidence>
<evidence type="ECO:0000256" key="2">
    <source>
        <dbReference type="ARBA" id="ARBA00022737"/>
    </source>
</evidence>